<dbReference type="InterPro" id="IPR027443">
    <property type="entry name" value="IPNS-like_sf"/>
</dbReference>
<feature type="compositionally biased region" description="Basic residues" evidence="3">
    <location>
        <begin position="15"/>
        <end position="25"/>
    </location>
</feature>
<feature type="compositionally biased region" description="Basic and acidic residues" evidence="3">
    <location>
        <begin position="26"/>
        <end position="38"/>
    </location>
</feature>
<dbReference type="GO" id="GO:0016491">
    <property type="term" value="F:oxidoreductase activity"/>
    <property type="evidence" value="ECO:0007669"/>
    <property type="project" value="UniProtKB-KW"/>
</dbReference>
<dbReference type="PANTHER" id="PTHR47990">
    <property type="entry name" value="2-OXOGLUTARATE (2OG) AND FE(II)-DEPENDENT OXYGENASE SUPERFAMILY PROTEIN-RELATED"/>
    <property type="match status" value="1"/>
</dbReference>
<feature type="region of interest" description="Disordered" evidence="3">
    <location>
        <begin position="233"/>
        <end position="292"/>
    </location>
</feature>
<dbReference type="Gene3D" id="2.60.120.330">
    <property type="entry name" value="B-lactam Antibiotic, Isopenicillin N Synthase, Chain"/>
    <property type="match status" value="1"/>
</dbReference>
<organism evidence="5 6">
    <name type="scientific">Orbilia oligospora</name>
    <name type="common">Nematode-trapping fungus</name>
    <name type="synonym">Arthrobotrys oligospora</name>
    <dbReference type="NCBI Taxonomy" id="2813651"/>
    <lineage>
        <taxon>Eukaryota</taxon>
        <taxon>Fungi</taxon>
        <taxon>Dikarya</taxon>
        <taxon>Ascomycota</taxon>
        <taxon>Pezizomycotina</taxon>
        <taxon>Orbiliomycetes</taxon>
        <taxon>Orbiliales</taxon>
        <taxon>Orbiliaceae</taxon>
        <taxon>Orbilia</taxon>
    </lineage>
</organism>
<name>A0A7C8RCD2_ORBOL</name>
<keyword evidence="2" id="KW-0479">Metal-binding</keyword>
<sequence length="446" mass="49836">MAWLTAHLKTLFASKRPKNPPKRKPPTREEKGKYRATDIDDDNNNNNITSSNNTQPASSSTSSLSPSSSSTTNSSEITDSDLLPIIHHEELHLIPQILTQFPAFYLIGHNLPPAPLPQAKHLLTSPESTKQSLVHPKKSTVRGYNHAKSSGREWWDYTPDHGGTLLTLEDENFRYKTKEYFEKSIELLQRICNEFNQTLNENGEKRVVIPEAVMDDIGFSTMRYLRYSPTILERQNNNNNNNTITQSNNDSEPPVASSSSSSHSNGSSSSTKNNNRKSQQQQQQPQKEDGYSLPRMEAHTDHGILTLMTSTEPSGLYVWDRNGKIFSAPPISGTVMIIAGDLMTHFTALEGKNIVNDGKDAIGEGTVLPSVHAVVLPKGGAERYSVAVFLRPKRDMVVSKYRVKKEDGEIVEENMTFGKWAEEKGQVRGRRCWMVGQERLSGGQDV</sequence>
<evidence type="ECO:0000256" key="1">
    <source>
        <dbReference type="ARBA" id="ARBA00008056"/>
    </source>
</evidence>
<dbReference type="InterPro" id="IPR005123">
    <property type="entry name" value="Oxoglu/Fe-dep_dioxygenase_dom"/>
</dbReference>
<feature type="compositionally biased region" description="Low complexity" evidence="3">
    <location>
        <begin position="44"/>
        <end position="75"/>
    </location>
</feature>
<dbReference type="EMBL" id="JAABOJ010000009">
    <property type="protein sequence ID" value="KAF3284171.1"/>
    <property type="molecule type" value="Genomic_DNA"/>
</dbReference>
<dbReference type="PROSITE" id="PS51471">
    <property type="entry name" value="FE2OG_OXY"/>
    <property type="match status" value="1"/>
</dbReference>
<proteinExistence type="inferred from homology"/>
<dbReference type="Pfam" id="PF03171">
    <property type="entry name" value="2OG-FeII_Oxy"/>
    <property type="match status" value="1"/>
</dbReference>
<dbReference type="InterPro" id="IPR044861">
    <property type="entry name" value="IPNS-like_FE2OG_OXY"/>
</dbReference>
<evidence type="ECO:0000256" key="2">
    <source>
        <dbReference type="RuleBase" id="RU003682"/>
    </source>
</evidence>
<dbReference type="AlphaFoldDB" id="A0A7C8RCD2"/>
<dbReference type="OrthoDB" id="288590at2759"/>
<feature type="compositionally biased region" description="Low complexity" evidence="3">
    <location>
        <begin position="257"/>
        <end position="285"/>
    </location>
</feature>
<keyword evidence="2" id="KW-0408">Iron</keyword>
<comment type="similarity">
    <text evidence="1 2">Belongs to the iron/ascorbate-dependent oxidoreductase family.</text>
</comment>
<dbReference type="Proteomes" id="UP000474640">
    <property type="component" value="Unassembled WGS sequence"/>
</dbReference>
<protein>
    <recommendedName>
        <fullName evidence="4">Fe2OG dioxygenase domain-containing protein</fullName>
    </recommendedName>
</protein>
<dbReference type="SUPFAM" id="SSF51197">
    <property type="entry name" value="Clavaminate synthase-like"/>
    <property type="match status" value="1"/>
</dbReference>
<feature type="compositionally biased region" description="Low complexity" evidence="3">
    <location>
        <begin position="235"/>
        <end position="249"/>
    </location>
</feature>
<reference evidence="5 6" key="1">
    <citation type="submission" date="2020-01" db="EMBL/GenBank/DDBJ databases">
        <authorList>
            <person name="Palmer J.M."/>
        </authorList>
    </citation>
    <scope>NUCLEOTIDE SEQUENCE [LARGE SCALE GENOMIC DNA]</scope>
    <source>
        <strain evidence="5 6">TWF970</strain>
    </source>
</reference>
<feature type="domain" description="Fe2OG dioxygenase" evidence="4">
    <location>
        <begin position="267"/>
        <end position="392"/>
    </location>
</feature>
<keyword evidence="2" id="KW-0560">Oxidoreductase</keyword>
<dbReference type="OMA" id="RMEAHTD"/>
<evidence type="ECO:0000313" key="5">
    <source>
        <dbReference type="EMBL" id="KAF3284171.1"/>
    </source>
</evidence>
<accession>A0A7C8RCD2</accession>
<dbReference type="InterPro" id="IPR050231">
    <property type="entry name" value="Iron_ascorbate_oxido_reductase"/>
</dbReference>
<feature type="region of interest" description="Disordered" evidence="3">
    <location>
        <begin position="9"/>
        <end position="76"/>
    </location>
</feature>
<gene>
    <name evidence="5" type="ORF">TWF970_011390</name>
</gene>
<evidence type="ECO:0000313" key="6">
    <source>
        <dbReference type="Proteomes" id="UP000474640"/>
    </source>
</evidence>
<evidence type="ECO:0000256" key="3">
    <source>
        <dbReference type="SAM" id="MobiDB-lite"/>
    </source>
</evidence>
<evidence type="ECO:0000259" key="4">
    <source>
        <dbReference type="PROSITE" id="PS51471"/>
    </source>
</evidence>
<dbReference type="GO" id="GO:0046872">
    <property type="term" value="F:metal ion binding"/>
    <property type="evidence" value="ECO:0007669"/>
    <property type="project" value="UniProtKB-KW"/>
</dbReference>
<comment type="caution">
    <text evidence="5">The sequence shown here is derived from an EMBL/GenBank/DDBJ whole genome shotgun (WGS) entry which is preliminary data.</text>
</comment>